<dbReference type="AlphaFoldDB" id="A0AB34IK44"/>
<comment type="caution">
    <text evidence="1">The sequence shown here is derived from an EMBL/GenBank/DDBJ whole genome shotgun (WGS) entry which is preliminary data.</text>
</comment>
<proteinExistence type="predicted"/>
<organism evidence="1 2">
    <name type="scientific">Prymnesium parvum</name>
    <name type="common">Toxic golden alga</name>
    <dbReference type="NCBI Taxonomy" id="97485"/>
    <lineage>
        <taxon>Eukaryota</taxon>
        <taxon>Haptista</taxon>
        <taxon>Haptophyta</taxon>
        <taxon>Prymnesiophyceae</taxon>
        <taxon>Prymnesiales</taxon>
        <taxon>Prymnesiaceae</taxon>
        <taxon>Prymnesium</taxon>
    </lineage>
</organism>
<dbReference type="Proteomes" id="UP001515480">
    <property type="component" value="Unassembled WGS sequence"/>
</dbReference>
<gene>
    <name evidence="1" type="ORF">AB1Y20_013042</name>
</gene>
<sequence>MEREHASQKRVLVSLHRALLLALRSEPLLIARELLTALVGLPFSVHLYRRRVRASVRCQAAARRFLDLRRARKLRAPSARSTPAGSLTADDAVSLGRRKSSLPTPPRALCWLLLALVLSLPLVRRTCSAAASMVSWHDWVPVRTTNASYSMFSLVHHGAMRSQD</sequence>
<evidence type="ECO:0000313" key="2">
    <source>
        <dbReference type="Proteomes" id="UP001515480"/>
    </source>
</evidence>
<protein>
    <submittedName>
        <fullName evidence="1">Uncharacterized protein</fullName>
    </submittedName>
</protein>
<keyword evidence="2" id="KW-1185">Reference proteome</keyword>
<reference evidence="1 2" key="1">
    <citation type="journal article" date="2024" name="Science">
        <title>Giant polyketide synthase enzymes in the biosynthesis of giant marine polyether toxins.</title>
        <authorList>
            <person name="Fallon T.R."/>
            <person name="Shende V.V."/>
            <person name="Wierzbicki I.H."/>
            <person name="Pendleton A.L."/>
            <person name="Watervoot N.F."/>
            <person name="Auber R.P."/>
            <person name="Gonzalez D.J."/>
            <person name="Wisecaver J.H."/>
            <person name="Moore B.S."/>
        </authorList>
    </citation>
    <scope>NUCLEOTIDE SEQUENCE [LARGE SCALE GENOMIC DNA]</scope>
    <source>
        <strain evidence="1 2">12B1</strain>
    </source>
</reference>
<dbReference type="EMBL" id="JBGBPQ010000023">
    <property type="protein sequence ID" value="KAL1500385.1"/>
    <property type="molecule type" value="Genomic_DNA"/>
</dbReference>
<name>A0AB34IK44_PRYPA</name>
<evidence type="ECO:0000313" key="1">
    <source>
        <dbReference type="EMBL" id="KAL1500385.1"/>
    </source>
</evidence>
<accession>A0AB34IK44</accession>